<comment type="caution">
    <text evidence="1">The sequence shown here is derived from an EMBL/GenBank/DDBJ whole genome shotgun (WGS) entry which is preliminary data.</text>
</comment>
<gene>
    <name evidence="1" type="ORF">PCOR1329_LOCUS59325</name>
</gene>
<sequence length="331" mass="35267">MLFLDPGLAPTSRAAPLGWLPRARTPLGRSAQPADPAAMAAELEDLEASASAASAARSWSRSWSAGIAALAAAALLVGATALARRRGALEAHGFGSDADLVSFSLAKVKNDTAKAPPSEHDLDLDSVVAAATLRVEALSHDRALAEGMEQMAAAVSADDKVQIVKALRTLRVAVNGLIGEVKSLETGLHMCGRIVCTGQRMAWKVCKAYSFWARPLASGQGPQLLGKAYKFWARTNPAPHILEWPQKQPQHKREDGRERVSSVSFAVGVTFFGGAVGTMSQGQQKSDLKWFMNFVPSRSMLSKPRVAFTMAMASSRDAECNDFKSSAFEAS</sequence>
<protein>
    <submittedName>
        <fullName evidence="1">Uncharacterized protein</fullName>
    </submittedName>
</protein>
<dbReference type="Proteomes" id="UP001189429">
    <property type="component" value="Unassembled WGS sequence"/>
</dbReference>
<proteinExistence type="predicted"/>
<name>A0ABN9VM19_9DINO</name>
<reference evidence="1" key="1">
    <citation type="submission" date="2023-10" db="EMBL/GenBank/DDBJ databases">
        <authorList>
            <person name="Chen Y."/>
            <person name="Shah S."/>
            <person name="Dougan E. K."/>
            <person name="Thang M."/>
            <person name="Chan C."/>
        </authorList>
    </citation>
    <scope>NUCLEOTIDE SEQUENCE [LARGE SCALE GENOMIC DNA]</scope>
</reference>
<organism evidence="1 2">
    <name type="scientific">Prorocentrum cordatum</name>
    <dbReference type="NCBI Taxonomy" id="2364126"/>
    <lineage>
        <taxon>Eukaryota</taxon>
        <taxon>Sar</taxon>
        <taxon>Alveolata</taxon>
        <taxon>Dinophyceae</taxon>
        <taxon>Prorocentrales</taxon>
        <taxon>Prorocentraceae</taxon>
        <taxon>Prorocentrum</taxon>
    </lineage>
</organism>
<evidence type="ECO:0000313" key="2">
    <source>
        <dbReference type="Proteomes" id="UP001189429"/>
    </source>
</evidence>
<keyword evidence="2" id="KW-1185">Reference proteome</keyword>
<dbReference type="EMBL" id="CAUYUJ010017393">
    <property type="protein sequence ID" value="CAK0874386.1"/>
    <property type="molecule type" value="Genomic_DNA"/>
</dbReference>
<accession>A0ABN9VM19</accession>
<evidence type="ECO:0000313" key="1">
    <source>
        <dbReference type="EMBL" id="CAK0874386.1"/>
    </source>
</evidence>